<organism evidence="2 3">
    <name type="scientific">Pseudonocardia broussonetiae</name>
    <dbReference type="NCBI Taxonomy" id="2736640"/>
    <lineage>
        <taxon>Bacteria</taxon>
        <taxon>Bacillati</taxon>
        <taxon>Actinomycetota</taxon>
        <taxon>Actinomycetes</taxon>
        <taxon>Pseudonocardiales</taxon>
        <taxon>Pseudonocardiaceae</taxon>
        <taxon>Pseudonocardia</taxon>
    </lineage>
</organism>
<name>A0A6M6JTM2_9PSEU</name>
<protein>
    <submittedName>
        <fullName evidence="2">Uncharacterized protein</fullName>
    </submittedName>
</protein>
<proteinExistence type="predicted"/>
<feature type="region of interest" description="Disordered" evidence="1">
    <location>
        <begin position="101"/>
        <end position="124"/>
    </location>
</feature>
<dbReference type="RefSeq" id="WP_172170102.1">
    <property type="nucleotide sequence ID" value="NZ_CP053566.1"/>
</dbReference>
<dbReference type="KEGG" id="pbro:HOP40_35125"/>
<accession>A0A6M6JTM2</accession>
<dbReference type="AlphaFoldDB" id="A0A6M6JTM2"/>
<gene>
    <name evidence="2" type="ORF">HOP40_35125</name>
</gene>
<sequence>MKYDVTIQKLIDAGWYPTDGQPSVAAALDMFAQQASDGAHLPDDAPAIWYALCQELRWLADYHERNLVRHLKYDRGLTWEQVAGAVDAGLSSRQAAQARWSRLISPDRGKPAGTAAGGKTRPRQ</sequence>
<geneLocation type="plasmid" evidence="2 3">
    <name>unnamed2</name>
</geneLocation>
<reference evidence="2 3" key="1">
    <citation type="submission" date="2020-05" db="EMBL/GenBank/DDBJ databases">
        <authorList>
            <person name="Mo P."/>
        </authorList>
    </citation>
    <scope>NUCLEOTIDE SEQUENCE [LARGE SCALE GENOMIC DNA]</scope>
    <source>
        <strain evidence="2 3">Gen01</strain>
        <plasmid evidence="2 3">unnamed2</plasmid>
    </source>
</reference>
<dbReference type="EMBL" id="CP053566">
    <property type="protein sequence ID" value="QJY51218.1"/>
    <property type="molecule type" value="Genomic_DNA"/>
</dbReference>
<evidence type="ECO:0000313" key="3">
    <source>
        <dbReference type="Proteomes" id="UP000505377"/>
    </source>
</evidence>
<feature type="compositionally biased region" description="Low complexity" evidence="1">
    <location>
        <begin position="111"/>
        <end position="124"/>
    </location>
</feature>
<evidence type="ECO:0000256" key="1">
    <source>
        <dbReference type="SAM" id="MobiDB-lite"/>
    </source>
</evidence>
<dbReference type="Proteomes" id="UP000505377">
    <property type="component" value="Plasmid unnamed2"/>
</dbReference>
<evidence type="ECO:0000313" key="2">
    <source>
        <dbReference type="EMBL" id="QJY51218.1"/>
    </source>
</evidence>
<keyword evidence="3" id="KW-1185">Reference proteome</keyword>
<keyword evidence="2" id="KW-0614">Plasmid</keyword>